<accession>Q0AW53</accession>
<sequence length="315" mass="34871">MEHFLYRLNFSTALHIGKDAGGPSLDDGQMIIHADTLFAALCCEAVRGGRITQLVKYFADGILSISDALPYAGDEIFLPRPVLFTENRKRAGDSALAKALKNKDYIPLSFFGDYLKSMQQLDFNLESLKSESDFGYLTTLTRVAIKGNSPPLPYHVAAWRFADGCGLYIIVRSEQEEARTMFASLLAELGLSGIGGKQSSGWGKFEVKPGPVPDELLRLLEDKQAEYQMLMGTALPVDNELDTVLLNGWYKLLRRGGFIRSESYAARQMKKKTIYMLASGSCLRSRFKGAMLDLSDNGAHPVWRCGNTLFVGVTI</sequence>
<proteinExistence type="inferred from homology"/>
<evidence type="ECO:0000256" key="1">
    <source>
        <dbReference type="ARBA" id="ARBA00005772"/>
    </source>
</evidence>
<keyword evidence="7" id="KW-1185">Reference proteome</keyword>
<feature type="domain" description="Csm4 C-terminal" evidence="5">
    <location>
        <begin position="223"/>
        <end position="313"/>
    </location>
</feature>
<dbReference type="KEGG" id="swo:Swol_1753"/>
<name>Q0AW53_SYNWW</name>
<evidence type="ECO:0000256" key="3">
    <source>
        <dbReference type="ARBA" id="ARBA00022884"/>
    </source>
</evidence>
<dbReference type="NCBIfam" id="TIGR01903">
    <property type="entry name" value="cas5_csm4"/>
    <property type="match status" value="1"/>
</dbReference>
<dbReference type="InterPro" id="IPR040932">
    <property type="entry name" value="Csm4_C"/>
</dbReference>
<keyword evidence="3" id="KW-0694">RNA-binding</keyword>
<dbReference type="Proteomes" id="UP000001968">
    <property type="component" value="Chromosome"/>
</dbReference>
<dbReference type="GO" id="GO:0003723">
    <property type="term" value="F:RNA binding"/>
    <property type="evidence" value="ECO:0007669"/>
    <property type="project" value="UniProtKB-KW"/>
</dbReference>
<dbReference type="InterPro" id="IPR005510">
    <property type="entry name" value="Csm4"/>
</dbReference>
<protein>
    <recommendedName>
        <fullName evidence="2">CRISPR system Cms protein Csm4</fullName>
    </recommendedName>
</protein>
<dbReference type="RefSeq" id="WP_011641147.1">
    <property type="nucleotide sequence ID" value="NC_008346.1"/>
</dbReference>
<dbReference type="STRING" id="335541.Swol_1753"/>
<dbReference type="SMR" id="Q0AW53"/>
<keyword evidence="4" id="KW-0051">Antiviral defense</keyword>
<comment type="similarity">
    <text evidence="1">Belongs to the CRISPR-associated Csm4 family.</text>
</comment>
<dbReference type="GO" id="GO:0051607">
    <property type="term" value="P:defense response to virus"/>
    <property type="evidence" value="ECO:0007669"/>
    <property type="project" value="UniProtKB-KW"/>
</dbReference>
<evidence type="ECO:0000256" key="2">
    <source>
        <dbReference type="ARBA" id="ARBA00016109"/>
    </source>
</evidence>
<organism evidence="6 7">
    <name type="scientific">Syntrophomonas wolfei subsp. wolfei (strain DSM 2245B / Goettingen)</name>
    <dbReference type="NCBI Taxonomy" id="335541"/>
    <lineage>
        <taxon>Bacteria</taxon>
        <taxon>Bacillati</taxon>
        <taxon>Bacillota</taxon>
        <taxon>Clostridia</taxon>
        <taxon>Eubacteriales</taxon>
        <taxon>Syntrophomonadaceae</taxon>
        <taxon>Syntrophomonas</taxon>
    </lineage>
</organism>
<dbReference type="Pfam" id="PF17953">
    <property type="entry name" value="Csm4_C"/>
    <property type="match status" value="1"/>
</dbReference>
<evidence type="ECO:0000313" key="6">
    <source>
        <dbReference type="EMBL" id="ABI69051.1"/>
    </source>
</evidence>
<evidence type="ECO:0000313" key="7">
    <source>
        <dbReference type="Proteomes" id="UP000001968"/>
    </source>
</evidence>
<dbReference type="EMBL" id="CP000448">
    <property type="protein sequence ID" value="ABI69051.1"/>
    <property type="molecule type" value="Genomic_DNA"/>
</dbReference>
<gene>
    <name evidence="6" type="ordered locus">Swol_1753</name>
</gene>
<dbReference type="OrthoDB" id="9792564at2"/>
<dbReference type="eggNOG" id="COG1567">
    <property type="taxonomic scope" value="Bacteria"/>
</dbReference>
<reference evidence="7" key="1">
    <citation type="journal article" date="2010" name="Environ. Microbiol.">
        <title>The genome of Syntrophomonas wolfei: new insights into syntrophic metabolism and biohydrogen production.</title>
        <authorList>
            <person name="Sieber J.R."/>
            <person name="Sims D.R."/>
            <person name="Han C."/>
            <person name="Kim E."/>
            <person name="Lykidis A."/>
            <person name="Lapidus A.L."/>
            <person name="McDonnald E."/>
            <person name="Rohlin L."/>
            <person name="Culley D.E."/>
            <person name="Gunsalus R."/>
            <person name="McInerney M.J."/>
        </authorList>
    </citation>
    <scope>NUCLEOTIDE SEQUENCE [LARGE SCALE GENOMIC DNA]</scope>
    <source>
        <strain evidence="7">DSM 2245B / Goettingen</strain>
    </source>
</reference>
<evidence type="ECO:0000259" key="5">
    <source>
        <dbReference type="Pfam" id="PF17953"/>
    </source>
</evidence>
<dbReference type="HOGENOM" id="CLU_062371_1_0_9"/>
<evidence type="ECO:0000256" key="4">
    <source>
        <dbReference type="ARBA" id="ARBA00023118"/>
    </source>
</evidence>
<dbReference type="AlphaFoldDB" id="Q0AW53"/>